<keyword evidence="3 6" id="KW-0378">Hydrolase</keyword>
<feature type="chain" id="PRO_5011718097" evidence="7">
    <location>
        <begin position="20"/>
        <end position="237"/>
    </location>
</feature>
<evidence type="ECO:0000259" key="8">
    <source>
        <dbReference type="Pfam" id="PF01435"/>
    </source>
</evidence>
<dbReference type="GO" id="GO:0046872">
    <property type="term" value="F:metal ion binding"/>
    <property type="evidence" value="ECO:0007669"/>
    <property type="project" value="UniProtKB-KW"/>
</dbReference>
<evidence type="ECO:0000256" key="3">
    <source>
        <dbReference type="ARBA" id="ARBA00022801"/>
    </source>
</evidence>
<evidence type="ECO:0000256" key="1">
    <source>
        <dbReference type="ARBA" id="ARBA00022670"/>
    </source>
</evidence>
<keyword evidence="10" id="KW-1185">Reference proteome</keyword>
<dbReference type="OrthoDB" id="7338723at2"/>
<dbReference type="Gene3D" id="3.30.2010.10">
    <property type="entry name" value="Metalloproteases ('zincins'), catalytic domain"/>
    <property type="match status" value="1"/>
</dbReference>
<dbReference type="PROSITE" id="PS51257">
    <property type="entry name" value="PROKAR_LIPOPROTEIN"/>
    <property type="match status" value="1"/>
</dbReference>
<evidence type="ECO:0000256" key="2">
    <source>
        <dbReference type="ARBA" id="ARBA00022723"/>
    </source>
</evidence>
<gene>
    <name evidence="9" type="ORF">SAMN04488239_10563</name>
</gene>
<keyword evidence="5 6" id="KW-0482">Metalloprotease</keyword>
<dbReference type="STRING" id="639004.SAMN04488239_10563"/>
<feature type="domain" description="Peptidase M48" evidence="8">
    <location>
        <begin position="83"/>
        <end position="229"/>
    </location>
</feature>
<dbReference type="PANTHER" id="PTHR22726:SF1">
    <property type="entry name" value="METALLOENDOPEPTIDASE OMA1, MITOCHONDRIAL"/>
    <property type="match status" value="1"/>
</dbReference>
<dbReference type="RefSeq" id="WP_093030488.1">
    <property type="nucleotide sequence ID" value="NZ_FMZV01000005.1"/>
</dbReference>
<keyword evidence="2" id="KW-0479">Metal-binding</keyword>
<evidence type="ECO:0000256" key="5">
    <source>
        <dbReference type="ARBA" id="ARBA00023049"/>
    </source>
</evidence>
<dbReference type="InterPro" id="IPR001915">
    <property type="entry name" value="Peptidase_M48"/>
</dbReference>
<comment type="cofactor">
    <cofactor evidence="6">
        <name>Zn(2+)</name>
        <dbReference type="ChEBI" id="CHEBI:29105"/>
    </cofactor>
    <text evidence="6">Binds 1 zinc ion per subunit.</text>
</comment>
<dbReference type="PANTHER" id="PTHR22726">
    <property type="entry name" value="METALLOENDOPEPTIDASE OMA1"/>
    <property type="match status" value="1"/>
</dbReference>
<proteinExistence type="inferred from homology"/>
<keyword evidence="1 6" id="KW-0645">Protease</keyword>
<dbReference type="GO" id="GO:0004222">
    <property type="term" value="F:metalloendopeptidase activity"/>
    <property type="evidence" value="ECO:0007669"/>
    <property type="project" value="InterPro"/>
</dbReference>
<reference evidence="10" key="1">
    <citation type="submission" date="2016-10" db="EMBL/GenBank/DDBJ databases">
        <authorList>
            <person name="Varghese N."/>
            <person name="Submissions S."/>
        </authorList>
    </citation>
    <scope>NUCLEOTIDE SEQUENCE [LARGE SCALE GENOMIC DNA]</scope>
    <source>
        <strain evidence="10">CGMCC 1.9108</strain>
    </source>
</reference>
<dbReference type="Proteomes" id="UP000199628">
    <property type="component" value="Unassembled WGS sequence"/>
</dbReference>
<dbReference type="Pfam" id="PF01435">
    <property type="entry name" value="Peptidase_M48"/>
    <property type="match status" value="1"/>
</dbReference>
<keyword evidence="4 6" id="KW-0862">Zinc</keyword>
<evidence type="ECO:0000313" key="9">
    <source>
        <dbReference type="EMBL" id="SDD07713.1"/>
    </source>
</evidence>
<evidence type="ECO:0000256" key="4">
    <source>
        <dbReference type="ARBA" id="ARBA00022833"/>
    </source>
</evidence>
<dbReference type="GO" id="GO:0051603">
    <property type="term" value="P:proteolysis involved in protein catabolic process"/>
    <property type="evidence" value="ECO:0007669"/>
    <property type="project" value="TreeGrafter"/>
</dbReference>
<sequence length="237" mass="25054">MRRVLLLIALFLSACDSPAPTSAPVPLSQAPGGAALSPASAQAAFSTVSANLRPVAVNECQRRTSGMRCDFRIEVDPNPRAPVNAYQTVDREGRPVIIFTRAMIDSVRNADELAFVMAHEAAHHIRGHLARQQANATAGAIVFAGLAGLTGGNASAIDAATQIGAMVGARTYSKDYELEADELGTLITYRAGYNPLVGAHFFSRIPDPGDRFLGTHPPNAARIQVVQRTAANLGLVQ</sequence>
<protein>
    <submittedName>
        <fullName evidence="9">Peptidase family M48</fullName>
    </submittedName>
</protein>
<dbReference type="InterPro" id="IPR051156">
    <property type="entry name" value="Mito/Outer_Membr_Metalloprot"/>
</dbReference>
<comment type="similarity">
    <text evidence="6">Belongs to the peptidase M48 family.</text>
</comment>
<accession>A0A1G6RTF3</accession>
<dbReference type="EMBL" id="FMZV01000005">
    <property type="protein sequence ID" value="SDD07713.1"/>
    <property type="molecule type" value="Genomic_DNA"/>
</dbReference>
<name>A0A1G6RTF3_9RHOB</name>
<evidence type="ECO:0000256" key="6">
    <source>
        <dbReference type="RuleBase" id="RU003983"/>
    </source>
</evidence>
<feature type="signal peptide" evidence="7">
    <location>
        <begin position="1"/>
        <end position="19"/>
    </location>
</feature>
<dbReference type="AlphaFoldDB" id="A0A1G6RTF3"/>
<keyword evidence="7" id="KW-0732">Signal</keyword>
<evidence type="ECO:0000313" key="10">
    <source>
        <dbReference type="Proteomes" id="UP000199628"/>
    </source>
</evidence>
<organism evidence="9 10">
    <name type="scientific">Ruegeria marina</name>
    <dbReference type="NCBI Taxonomy" id="639004"/>
    <lineage>
        <taxon>Bacteria</taxon>
        <taxon>Pseudomonadati</taxon>
        <taxon>Pseudomonadota</taxon>
        <taxon>Alphaproteobacteria</taxon>
        <taxon>Rhodobacterales</taxon>
        <taxon>Roseobacteraceae</taxon>
        <taxon>Ruegeria</taxon>
    </lineage>
</organism>
<evidence type="ECO:0000256" key="7">
    <source>
        <dbReference type="SAM" id="SignalP"/>
    </source>
</evidence>
<dbReference type="GO" id="GO:0016020">
    <property type="term" value="C:membrane"/>
    <property type="evidence" value="ECO:0007669"/>
    <property type="project" value="TreeGrafter"/>
</dbReference>